<comment type="caution">
    <text evidence="3">The sequence shown here is derived from an EMBL/GenBank/DDBJ whole genome shotgun (WGS) entry which is preliminary data.</text>
</comment>
<proteinExistence type="predicted"/>
<feature type="transmembrane region" description="Helical" evidence="2">
    <location>
        <begin position="251"/>
        <end position="270"/>
    </location>
</feature>
<evidence type="ECO:0000256" key="2">
    <source>
        <dbReference type="SAM" id="Phobius"/>
    </source>
</evidence>
<protein>
    <recommendedName>
        <fullName evidence="5">Integral membrane protein</fullName>
    </recommendedName>
</protein>
<keyword evidence="2" id="KW-0812">Transmembrane</keyword>
<feature type="compositionally biased region" description="Gly residues" evidence="1">
    <location>
        <begin position="152"/>
        <end position="163"/>
    </location>
</feature>
<keyword evidence="2" id="KW-0472">Membrane</keyword>
<keyword evidence="4" id="KW-1185">Reference proteome</keyword>
<gene>
    <name evidence="3" type="ORF">LX15_002877</name>
</gene>
<evidence type="ECO:0000313" key="3">
    <source>
        <dbReference type="EMBL" id="MCP2259176.1"/>
    </source>
</evidence>
<dbReference type="Proteomes" id="UP001205311">
    <property type="component" value="Unassembled WGS sequence"/>
</dbReference>
<feature type="transmembrane region" description="Helical" evidence="2">
    <location>
        <begin position="218"/>
        <end position="239"/>
    </location>
</feature>
<evidence type="ECO:0008006" key="5">
    <source>
        <dbReference type="Google" id="ProtNLM"/>
    </source>
</evidence>
<reference evidence="3 4" key="1">
    <citation type="submission" date="2022-06" db="EMBL/GenBank/DDBJ databases">
        <title>Genomic Encyclopedia of Archaeal and Bacterial Type Strains, Phase II (KMG-II): from individual species to whole genera.</title>
        <authorList>
            <person name="Goeker M."/>
        </authorList>
    </citation>
    <scope>NUCLEOTIDE SEQUENCE [LARGE SCALE GENOMIC DNA]</scope>
    <source>
        <strain evidence="3 4">DSM 40477</strain>
    </source>
</reference>
<evidence type="ECO:0000313" key="4">
    <source>
        <dbReference type="Proteomes" id="UP001205311"/>
    </source>
</evidence>
<name>A0ABT1HUK4_STRSD</name>
<dbReference type="EMBL" id="JAMTCP010000014">
    <property type="protein sequence ID" value="MCP2259176.1"/>
    <property type="molecule type" value="Genomic_DNA"/>
</dbReference>
<evidence type="ECO:0000256" key="1">
    <source>
        <dbReference type="SAM" id="MobiDB-lite"/>
    </source>
</evidence>
<feature type="transmembrane region" description="Helical" evidence="2">
    <location>
        <begin position="365"/>
        <end position="384"/>
    </location>
</feature>
<keyword evidence="2" id="KW-1133">Transmembrane helix</keyword>
<sequence>MSATTLRPPAPAETARSTTRRTLRYLRGVLLGLTVVVGLTSLWAFTETHRTAEAVRSRTAPAILEVSSARAALVAANEAAITSFRTGEVRLAGPGERYRSQIALVSQSLAQVAEDNAAGEFGSQTLQLVEGLLAAYTGAVEQAAAHFPRDSGTGGTGGTGSTGAEGTAGSTLGTADLWHAARLLHSDGLLAQLDVLLTAQREALDDQLAASPAGLVPALAWALPAVALFVVLVVTQVFLRRRFRRRANPALLAATLCLLGLGAVMSLTFVTQQRLTTTRESLTVVLSESRDQAAVLDDRGRRALTELVRGRCRATENGCGETMARVEAGLGRVNAGPDQPDDRKLAEGARHVHDQAGAATEYGDWVFLAPLTALLIAALVVLGLQPRLDEYRYRWR</sequence>
<accession>A0ABT1HUK4</accession>
<feature type="transmembrane region" description="Helical" evidence="2">
    <location>
        <begin position="25"/>
        <end position="45"/>
    </location>
</feature>
<dbReference type="RefSeq" id="WP_253670081.1">
    <property type="nucleotide sequence ID" value="NZ_JAMTCP010000014.1"/>
</dbReference>
<feature type="region of interest" description="Disordered" evidence="1">
    <location>
        <begin position="147"/>
        <end position="166"/>
    </location>
</feature>
<organism evidence="3 4">
    <name type="scientific">Streptoalloteichus tenebrarius (strain ATCC 17920 / DSM 40477 / JCM 4838 / CBS 697.72 / NBRC 16177 / NCIMB 11028 / NRRL B-12390 / A12253. 1 / ISP 5477)</name>
    <name type="common">Streptomyces tenebrarius</name>
    <dbReference type="NCBI Taxonomy" id="1933"/>
    <lineage>
        <taxon>Bacteria</taxon>
        <taxon>Bacillati</taxon>
        <taxon>Actinomycetota</taxon>
        <taxon>Actinomycetes</taxon>
        <taxon>Pseudonocardiales</taxon>
        <taxon>Pseudonocardiaceae</taxon>
        <taxon>Streptoalloteichus</taxon>
    </lineage>
</organism>